<protein>
    <submittedName>
        <fullName evidence="9">TolC family protein</fullName>
    </submittedName>
</protein>
<keyword evidence="3" id="KW-0813">Transport</keyword>
<evidence type="ECO:0000256" key="3">
    <source>
        <dbReference type="ARBA" id="ARBA00022448"/>
    </source>
</evidence>
<comment type="subcellular location">
    <subcellularLocation>
        <location evidence="1">Cell outer membrane</location>
    </subcellularLocation>
</comment>
<keyword evidence="10" id="KW-1185">Reference proteome</keyword>
<dbReference type="Proteomes" id="UP000708576">
    <property type="component" value="Unassembled WGS sequence"/>
</dbReference>
<keyword evidence="6" id="KW-0472">Membrane</keyword>
<comment type="similarity">
    <text evidence="2">Belongs to the outer membrane factor (OMF) (TC 1.B.17) family.</text>
</comment>
<evidence type="ECO:0000256" key="4">
    <source>
        <dbReference type="ARBA" id="ARBA00022452"/>
    </source>
</evidence>
<keyword evidence="7" id="KW-0998">Cell outer membrane</keyword>
<evidence type="ECO:0000313" key="9">
    <source>
        <dbReference type="EMBL" id="MBS2100642.1"/>
    </source>
</evidence>
<dbReference type="InterPro" id="IPR003423">
    <property type="entry name" value="OMP_efflux"/>
</dbReference>
<evidence type="ECO:0000313" key="10">
    <source>
        <dbReference type="Proteomes" id="UP000708576"/>
    </source>
</evidence>
<evidence type="ECO:0000256" key="6">
    <source>
        <dbReference type="ARBA" id="ARBA00023136"/>
    </source>
</evidence>
<evidence type="ECO:0000256" key="2">
    <source>
        <dbReference type="ARBA" id="ARBA00007613"/>
    </source>
</evidence>
<evidence type="ECO:0000256" key="7">
    <source>
        <dbReference type="ARBA" id="ARBA00023237"/>
    </source>
</evidence>
<accession>A0ABS5K0H8</accession>
<dbReference type="Pfam" id="PF02321">
    <property type="entry name" value="OEP"/>
    <property type="match status" value="2"/>
</dbReference>
<dbReference type="PANTHER" id="PTHR30026">
    <property type="entry name" value="OUTER MEMBRANE PROTEIN TOLC"/>
    <property type="match status" value="1"/>
</dbReference>
<dbReference type="RefSeq" id="WP_212218886.1">
    <property type="nucleotide sequence ID" value="NZ_JAGUCO010000026.1"/>
</dbReference>
<feature type="signal peptide" evidence="8">
    <location>
        <begin position="1"/>
        <end position="19"/>
    </location>
</feature>
<evidence type="ECO:0000256" key="1">
    <source>
        <dbReference type="ARBA" id="ARBA00004442"/>
    </source>
</evidence>
<dbReference type="EMBL" id="JAGUCO010000026">
    <property type="protein sequence ID" value="MBS2100642.1"/>
    <property type="molecule type" value="Genomic_DNA"/>
</dbReference>
<keyword evidence="4" id="KW-1134">Transmembrane beta strand</keyword>
<feature type="chain" id="PRO_5047015965" evidence="8">
    <location>
        <begin position="20"/>
        <end position="499"/>
    </location>
</feature>
<dbReference type="InterPro" id="IPR051906">
    <property type="entry name" value="TolC-like"/>
</dbReference>
<keyword evidence="5" id="KW-0812">Transmembrane</keyword>
<gene>
    <name evidence="9" type="ORF">KEM10_20315</name>
</gene>
<keyword evidence="8" id="KW-0732">Signal</keyword>
<evidence type="ECO:0000256" key="8">
    <source>
        <dbReference type="SAM" id="SignalP"/>
    </source>
</evidence>
<name>A0ABS5K0H8_9BACT</name>
<comment type="caution">
    <text evidence="9">The sequence shown here is derived from an EMBL/GenBank/DDBJ whole genome shotgun (WGS) entry which is preliminary data.</text>
</comment>
<organism evidence="9 10">
    <name type="scientific">Carboxylicivirga linearis</name>
    <dbReference type="NCBI Taxonomy" id="1628157"/>
    <lineage>
        <taxon>Bacteria</taxon>
        <taxon>Pseudomonadati</taxon>
        <taxon>Bacteroidota</taxon>
        <taxon>Bacteroidia</taxon>
        <taxon>Marinilabiliales</taxon>
        <taxon>Marinilabiliaceae</taxon>
        <taxon>Carboxylicivirga</taxon>
    </lineage>
</organism>
<evidence type="ECO:0000256" key="5">
    <source>
        <dbReference type="ARBA" id="ARBA00022692"/>
    </source>
</evidence>
<dbReference type="PANTHER" id="PTHR30026:SF20">
    <property type="entry name" value="OUTER MEMBRANE PROTEIN TOLC"/>
    <property type="match status" value="1"/>
</dbReference>
<reference evidence="9 10" key="1">
    <citation type="journal article" date="2015" name="Int. J. Syst. Evol. Microbiol.">
        <title>Carboxylicivirga linearis sp. nov., isolated from a sea cucumber culture pond.</title>
        <authorList>
            <person name="Wang F.Q."/>
            <person name="Zhou Y.X."/>
            <person name="Lin X.Z."/>
            <person name="Chen G.J."/>
            <person name="Du Z.J."/>
        </authorList>
    </citation>
    <scope>NUCLEOTIDE SEQUENCE [LARGE SCALE GENOMIC DNA]</scope>
    <source>
        <strain evidence="9 10">FB218</strain>
    </source>
</reference>
<sequence>MYRLITLILTTLLFLNIQAQDTVQNEELEMQLTLDEAIRLAKLQSISSFRSKNMYLASYWDFRSFKASQLPGLRLNTTPVNYDRSVRQVIDPETGENKYVSNEYVSSQVGLSLNQNVTLTGGELSLTSDVQRLQNVGSDDISFTSVPVSIRLSQPLTGYNEFKWQSKLKPLEFEQAKKTFLSDMEALSEQSVRIFFNTVGAEIDLKIAETNLANADTLFNIGKGRFNIGTVTQDELLDLELSYLNAKIAKTKAEVSLKQARNLLNSFLGFNKDVVIQPLIPNEIPDLKVNADKALELAKENNPEVLQLEARLIRANQNVAQTKATSGLSANLRANLGINKQSDNFNDVYASPFGDDRGLGVSLNAPIIDWGTRKGQIQMAKSNRQVAEAEVRQALIDFEQDVVMQILEFNLQEEQVDISAKADTVAQLGYNVTKQRFMIDKVDVIRLNAARNSLDQSKRAYINSLSDFWRGYYRIRQITLYDFEENESLIKELDYLLEK</sequence>
<dbReference type="SUPFAM" id="SSF56954">
    <property type="entry name" value="Outer membrane efflux proteins (OEP)"/>
    <property type="match status" value="1"/>
</dbReference>
<proteinExistence type="inferred from homology"/>
<dbReference type="Gene3D" id="1.20.1600.10">
    <property type="entry name" value="Outer membrane efflux proteins (OEP)"/>
    <property type="match status" value="1"/>
</dbReference>